<proteinExistence type="inferred from homology"/>
<dbReference type="PANTHER" id="PTHR42951">
    <property type="entry name" value="METALLO-BETA-LACTAMASE DOMAIN-CONTAINING"/>
    <property type="match status" value="1"/>
</dbReference>
<accession>A0A4P7P0Q4</accession>
<dbReference type="SUPFAM" id="SSF56281">
    <property type="entry name" value="Metallo-hydrolase/oxidoreductase"/>
    <property type="match status" value="1"/>
</dbReference>
<dbReference type="GO" id="GO:0016787">
    <property type="term" value="F:hydrolase activity"/>
    <property type="evidence" value="ECO:0007669"/>
    <property type="project" value="UniProtKB-KW"/>
</dbReference>
<dbReference type="Gene3D" id="3.60.15.10">
    <property type="entry name" value="Ribonuclease Z/Hydroxyacylglutathione hydrolase-like"/>
    <property type="match status" value="1"/>
</dbReference>
<feature type="domain" description="Metallo-beta-lactamase" evidence="2">
    <location>
        <begin position="115"/>
        <end position="306"/>
    </location>
</feature>
<dbReference type="RefSeq" id="WP_135796327.1">
    <property type="nucleotide sequence ID" value="NZ_CP032096.1"/>
</dbReference>
<keyword evidence="3" id="KW-0378">Hydrolase</keyword>
<dbReference type="GO" id="GO:0017001">
    <property type="term" value="P:antibiotic catabolic process"/>
    <property type="evidence" value="ECO:0007669"/>
    <property type="project" value="UniProtKB-ARBA"/>
</dbReference>
<dbReference type="SMART" id="SM00849">
    <property type="entry name" value="Lactamase_B"/>
    <property type="match status" value="1"/>
</dbReference>
<evidence type="ECO:0000313" key="3">
    <source>
        <dbReference type="EMBL" id="QBZ83731.1"/>
    </source>
</evidence>
<organism evidence="3 4">
    <name type="scientific">Hydrogenovibrio crunogenus</name>
    <dbReference type="NCBI Taxonomy" id="39765"/>
    <lineage>
        <taxon>Bacteria</taxon>
        <taxon>Pseudomonadati</taxon>
        <taxon>Pseudomonadota</taxon>
        <taxon>Gammaproteobacteria</taxon>
        <taxon>Thiotrichales</taxon>
        <taxon>Piscirickettsiaceae</taxon>
        <taxon>Hydrogenovibrio</taxon>
    </lineage>
</organism>
<reference evidence="3 4" key="1">
    <citation type="submission" date="2018-08" db="EMBL/GenBank/DDBJ databases">
        <title>Horizontal acquisition of hydrogen conversion ability and other habitat adaptations in Hydrogenovibrio crunogenus strains.</title>
        <authorList>
            <person name="Gonnella G."/>
            <person name="Adam N."/>
            <person name="Perner M."/>
        </authorList>
    </citation>
    <scope>NUCLEOTIDE SEQUENCE [LARGE SCALE GENOMIC DNA]</scope>
    <source>
        <strain evidence="3 4">SP-41</strain>
    </source>
</reference>
<dbReference type="InterPro" id="IPR050855">
    <property type="entry name" value="NDM-1-like"/>
</dbReference>
<dbReference type="Pfam" id="PF00753">
    <property type="entry name" value="Lactamase_B"/>
    <property type="match status" value="1"/>
</dbReference>
<gene>
    <name evidence="3" type="ORF">GHNINEIG_01792</name>
</gene>
<evidence type="ECO:0000313" key="4">
    <source>
        <dbReference type="Proteomes" id="UP000296201"/>
    </source>
</evidence>
<sequence>MNELEGKRPQMRLIFLALIVFSLILAASPMIYASQQTGDSDPYLMGFTAYAKEVGATTIGQNVYENYVNEVAKVEQKAGYIGPILPLPKPEKVMDDVYTVVGSLIWHNPSNYGLNNNLTFMVFEDGVFVFNAGPNPAVAASFHHQIRTVTHKPVKWVAVENSQGHAYLGASYWVDIGVNNLYSHQRANEDFHQGFDAIKSHWATRVGKVLTHTARDVSDQFITFDDKITVDVGGGETVEILNFGPGHTPGSTLLYVPSRKLLLTGDLAYNSRMLALFSYTNTLDWVDSFERMMASVPNDVIVIPGHGAPTDMDTIKRDTYDYLKYMQSEVQKIIDQDGTEEDALAIDQSQYQHRSVYEQTHQNNASHIYREMTGGNLGQNFE</sequence>
<dbReference type="EMBL" id="CP032096">
    <property type="protein sequence ID" value="QBZ83731.1"/>
    <property type="molecule type" value="Genomic_DNA"/>
</dbReference>
<protein>
    <submittedName>
        <fullName evidence="3">MBL fold metallo-hydrolase</fullName>
    </submittedName>
</protein>
<name>A0A4P7P0Q4_9GAMM</name>
<comment type="similarity">
    <text evidence="1">Belongs to the metallo-beta-lactamase superfamily. Class-B beta-lactamase family.</text>
</comment>
<evidence type="ECO:0000256" key="1">
    <source>
        <dbReference type="ARBA" id="ARBA00005250"/>
    </source>
</evidence>
<keyword evidence="4" id="KW-1185">Reference proteome</keyword>
<dbReference type="OrthoDB" id="9791096at2"/>
<dbReference type="InterPro" id="IPR001279">
    <property type="entry name" value="Metallo-B-lactamas"/>
</dbReference>
<dbReference type="CDD" id="cd16282">
    <property type="entry name" value="metallo-hydrolase-like_MBL-fold"/>
    <property type="match status" value="1"/>
</dbReference>
<dbReference type="PANTHER" id="PTHR42951:SF4">
    <property type="entry name" value="ACYL-COENZYME A THIOESTERASE MBLAC2"/>
    <property type="match status" value="1"/>
</dbReference>
<dbReference type="InterPro" id="IPR036866">
    <property type="entry name" value="RibonucZ/Hydroxyglut_hydro"/>
</dbReference>
<evidence type="ECO:0000259" key="2">
    <source>
        <dbReference type="SMART" id="SM00849"/>
    </source>
</evidence>
<dbReference type="AlphaFoldDB" id="A0A4P7P0Q4"/>
<dbReference type="Proteomes" id="UP000296201">
    <property type="component" value="Chromosome"/>
</dbReference>